<sequence>MLKAIQNLGSSTTTTTTTTTGFVASFYRLKPPHASTTSAFVSISSSLLSYYSPRTRPTKPLLFLTRKTRSLEPVRAHSTRSESKMDGTSSSSAVAVQSSGSVRKINFCQWCGGQTKHDIPDGEEKMRAICTVCVMYVSSKIDFSILVLTTAGQVVGCLIEHDNKVLLCKRNIQPSFGLWTLPAGYLEIGESAAEGAIRETWEEAHAEVEVVSPFAHLDIPLIGQTYIIFLAKLRKPHFSPGPESLECQLFSLDDIPFDSLAFSSMAVTLKLYIEDVKSGSRKFHYGTINKSFGLSIVSIKCVGYSTYFLPFCSVINGFAKGNDHLIKVVFISVSEVSILNCYDGGGCVNGSRQVLAGSFRPGSSPSDAHAYTLDNHLQS</sequence>
<dbReference type="InterPro" id="IPR029401">
    <property type="entry name" value="Nudix_N"/>
</dbReference>
<accession>A0A8X8CXM7</accession>
<protein>
    <recommendedName>
        <fullName evidence="1">Nudix hydrolase domain-containing protein</fullName>
    </recommendedName>
</protein>
<dbReference type="OrthoDB" id="447842at2759"/>
<name>A0A8X8CXM7_POPTO</name>
<dbReference type="AlphaFoldDB" id="A0A8X8CXM7"/>
<feature type="domain" description="Nudix hydrolase" evidence="1">
    <location>
        <begin position="150"/>
        <end position="273"/>
    </location>
</feature>
<organism evidence="2 3">
    <name type="scientific">Populus tomentosa</name>
    <name type="common">Chinese white poplar</name>
    <dbReference type="NCBI Taxonomy" id="118781"/>
    <lineage>
        <taxon>Eukaryota</taxon>
        <taxon>Viridiplantae</taxon>
        <taxon>Streptophyta</taxon>
        <taxon>Embryophyta</taxon>
        <taxon>Tracheophyta</taxon>
        <taxon>Spermatophyta</taxon>
        <taxon>Magnoliopsida</taxon>
        <taxon>eudicotyledons</taxon>
        <taxon>Gunneridae</taxon>
        <taxon>Pentapetalae</taxon>
        <taxon>rosids</taxon>
        <taxon>fabids</taxon>
        <taxon>Malpighiales</taxon>
        <taxon>Salicaceae</taxon>
        <taxon>Saliceae</taxon>
        <taxon>Populus</taxon>
    </lineage>
</organism>
<dbReference type="PANTHER" id="PTHR43222">
    <property type="entry name" value="NUDIX HYDROLASE 23"/>
    <property type="match status" value="1"/>
</dbReference>
<dbReference type="PANTHER" id="PTHR43222:SF2">
    <property type="entry name" value="NUDIX HYDROLASE 23, CHLOROPLASTIC"/>
    <property type="match status" value="1"/>
</dbReference>
<evidence type="ECO:0000313" key="2">
    <source>
        <dbReference type="EMBL" id="KAG6770240.1"/>
    </source>
</evidence>
<dbReference type="InterPro" id="IPR000086">
    <property type="entry name" value="NUDIX_hydrolase_dom"/>
</dbReference>
<keyword evidence="3" id="KW-1185">Reference proteome</keyword>
<dbReference type="CDD" id="cd04511">
    <property type="entry name" value="NUDIX_Hydrolase"/>
    <property type="match status" value="1"/>
</dbReference>
<reference evidence="2" key="1">
    <citation type="journal article" date="2020" name="bioRxiv">
        <title>Hybrid origin of Populus tomentosa Carr. identified through genome sequencing and phylogenomic analysis.</title>
        <authorList>
            <person name="An X."/>
            <person name="Gao K."/>
            <person name="Chen Z."/>
            <person name="Li J."/>
            <person name="Yang X."/>
            <person name="Yang X."/>
            <person name="Zhou J."/>
            <person name="Guo T."/>
            <person name="Zhao T."/>
            <person name="Huang S."/>
            <person name="Miao D."/>
            <person name="Khan W.U."/>
            <person name="Rao P."/>
            <person name="Ye M."/>
            <person name="Lei B."/>
            <person name="Liao W."/>
            <person name="Wang J."/>
            <person name="Ji L."/>
            <person name="Li Y."/>
            <person name="Guo B."/>
            <person name="Mustafa N.S."/>
            <person name="Li S."/>
            <person name="Yun Q."/>
            <person name="Keller S.R."/>
            <person name="Mao J."/>
            <person name="Zhang R."/>
            <person name="Strauss S.H."/>
        </authorList>
    </citation>
    <scope>NUCLEOTIDE SEQUENCE</scope>
    <source>
        <strain evidence="2">GM15</strain>
        <tissue evidence="2">Leaf</tissue>
    </source>
</reference>
<dbReference type="PROSITE" id="PS51462">
    <property type="entry name" value="NUDIX"/>
    <property type="match status" value="1"/>
</dbReference>
<dbReference type="PROSITE" id="PS00893">
    <property type="entry name" value="NUDIX_BOX"/>
    <property type="match status" value="1"/>
</dbReference>
<gene>
    <name evidence="2" type="ORF">POTOM_025916</name>
</gene>
<evidence type="ECO:0000313" key="3">
    <source>
        <dbReference type="Proteomes" id="UP000886885"/>
    </source>
</evidence>
<comment type="caution">
    <text evidence="2">The sequence shown here is derived from an EMBL/GenBank/DDBJ whole genome shotgun (WGS) entry which is preliminary data.</text>
</comment>
<dbReference type="GO" id="GO:0016787">
    <property type="term" value="F:hydrolase activity"/>
    <property type="evidence" value="ECO:0007669"/>
    <property type="project" value="InterPro"/>
</dbReference>
<dbReference type="Pfam" id="PF00293">
    <property type="entry name" value="NUDIX"/>
    <property type="match status" value="1"/>
</dbReference>
<dbReference type="InterPro" id="IPR020084">
    <property type="entry name" value="NUDIX_hydrolase_CS"/>
</dbReference>
<evidence type="ECO:0000259" key="1">
    <source>
        <dbReference type="PROSITE" id="PS51462"/>
    </source>
</evidence>
<proteinExistence type="predicted"/>
<dbReference type="Proteomes" id="UP000886885">
    <property type="component" value="Chromosome 6D"/>
</dbReference>
<dbReference type="Pfam" id="PF14803">
    <property type="entry name" value="Zn_ribbon_Nudix"/>
    <property type="match status" value="1"/>
</dbReference>
<dbReference type="EMBL" id="JAAWWB010000012">
    <property type="protein sequence ID" value="KAG6770240.1"/>
    <property type="molecule type" value="Genomic_DNA"/>
</dbReference>